<dbReference type="PANTHER" id="PTHR43744">
    <property type="entry name" value="ABC TRANSPORTER PERMEASE PROTEIN MG189-RELATED-RELATED"/>
    <property type="match status" value="1"/>
</dbReference>
<comment type="similarity">
    <text evidence="7">Belongs to the binding-protein-dependent transport system permease family.</text>
</comment>
<dbReference type="EMBL" id="DF820459">
    <property type="protein sequence ID" value="GAK53264.1"/>
    <property type="molecule type" value="Genomic_DNA"/>
</dbReference>
<evidence type="ECO:0000256" key="7">
    <source>
        <dbReference type="RuleBase" id="RU363032"/>
    </source>
</evidence>
<reference evidence="9" key="1">
    <citation type="journal article" date="2015" name="PeerJ">
        <title>First genomic representation of candidate bacterial phylum KSB3 points to enhanced environmental sensing as a trigger of wastewater bulking.</title>
        <authorList>
            <person name="Sekiguchi Y."/>
            <person name="Ohashi A."/>
            <person name="Parks D.H."/>
            <person name="Yamauchi T."/>
            <person name="Tyson G.W."/>
            <person name="Hugenholtz P."/>
        </authorList>
    </citation>
    <scope>NUCLEOTIDE SEQUENCE [LARGE SCALE GENOMIC DNA]</scope>
</reference>
<keyword evidence="5 7" id="KW-1133">Transmembrane helix</keyword>
<sequence length="296" mass="33892">MVEQSAANTSHEMQQRQRRKTFLRSCVYHGSVGLLGFLMIYPILWMFASSLKGPDEIWQRITALIPQQFMFQNYLNGWKGFGGITFATFFKNSFWYAGMSTLGAVISSAVVAYAFARLHFIGRKTWFTVMLLTLMLPQQVLLIPQYIMFSKLGWLNTFKPLLVPRFFGQPFFIFLMVQFIRGIPKELDEAASIDGCSRTGIFWRILLPLIQPALITSAIFSFYWTWEDFMTPVIYLNNPKLYTISLALRTFADPQSSTDWGAIFAMSSLSLVPVFLIFIVCQRYIVEGISTTGLKG</sequence>
<evidence type="ECO:0000256" key="4">
    <source>
        <dbReference type="ARBA" id="ARBA00022692"/>
    </source>
</evidence>
<evidence type="ECO:0000259" key="8">
    <source>
        <dbReference type="PROSITE" id="PS50928"/>
    </source>
</evidence>
<dbReference type="CDD" id="cd06261">
    <property type="entry name" value="TM_PBP2"/>
    <property type="match status" value="1"/>
</dbReference>
<evidence type="ECO:0000313" key="10">
    <source>
        <dbReference type="Proteomes" id="UP000030700"/>
    </source>
</evidence>
<dbReference type="SUPFAM" id="SSF161098">
    <property type="entry name" value="MetI-like"/>
    <property type="match status" value="1"/>
</dbReference>
<dbReference type="HOGENOM" id="CLU_016047_1_1_0"/>
<dbReference type="PANTHER" id="PTHR43744:SF6">
    <property type="entry name" value="ABC TRANSPORTER PERMEASE PROTEIN YESQ-RELATED"/>
    <property type="match status" value="1"/>
</dbReference>
<evidence type="ECO:0000256" key="3">
    <source>
        <dbReference type="ARBA" id="ARBA00022475"/>
    </source>
</evidence>
<evidence type="ECO:0000313" key="9">
    <source>
        <dbReference type="EMBL" id="GAK53264.1"/>
    </source>
</evidence>
<feature type="transmembrane region" description="Helical" evidence="7">
    <location>
        <begin position="260"/>
        <end position="281"/>
    </location>
</feature>
<feature type="transmembrane region" description="Helical" evidence="7">
    <location>
        <begin position="161"/>
        <end position="180"/>
    </location>
</feature>
<keyword evidence="2 7" id="KW-0813">Transport</keyword>
<feature type="transmembrane region" description="Helical" evidence="7">
    <location>
        <begin position="26"/>
        <end position="48"/>
    </location>
</feature>
<evidence type="ECO:0000256" key="6">
    <source>
        <dbReference type="ARBA" id="ARBA00023136"/>
    </source>
</evidence>
<dbReference type="Gene3D" id="1.10.3720.10">
    <property type="entry name" value="MetI-like"/>
    <property type="match status" value="1"/>
</dbReference>
<keyword evidence="4 7" id="KW-0812">Transmembrane</keyword>
<proteinExistence type="inferred from homology"/>
<evidence type="ECO:0000256" key="1">
    <source>
        <dbReference type="ARBA" id="ARBA00004651"/>
    </source>
</evidence>
<dbReference type="InterPro" id="IPR035906">
    <property type="entry name" value="MetI-like_sf"/>
</dbReference>
<feature type="transmembrane region" description="Helical" evidence="7">
    <location>
        <begin position="94"/>
        <end position="115"/>
    </location>
</feature>
<dbReference type="GO" id="GO:0055085">
    <property type="term" value="P:transmembrane transport"/>
    <property type="evidence" value="ECO:0007669"/>
    <property type="project" value="InterPro"/>
</dbReference>
<dbReference type="AlphaFoldDB" id="A0A0S6W0T0"/>
<keyword evidence="6 7" id="KW-0472">Membrane</keyword>
<comment type="subcellular location">
    <subcellularLocation>
        <location evidence="1 7">Cell membrane</location>
        <topology evidence="1 7">Multi-pass membrane protein</topology>
    </subcellularLocation>
</comment>
<evidence type="ECO:0000256" key="2">
    <source>
        <dbReference type="ARBA" id="ARBA00022448"/>
    </source>
</evidence>
<dbReference type="STRING" id="1499966.U14_04529"/>
<dbReference type="GO" id="GO:0005886">
    <property type="term" value="C:plasma membrane"/>
    <property type="evidence" value="ECO:0007669"/>
    <property type="project" value="UniProtKB-SubCell"/>
</dbReference>
<dbReference type="PROSITE" id="PS50928">
    <property type="entry name" value="ABC_TM1"/>
    <property type="match status" value="1"/>
</dbReference>
<evidence type="ECO:0000256" key="5">
    <source>
        <dbReference type="ARBA" id="ARBA00022989"/>
    </source>
</evidence>
<keyword evidence="10" id="KW-1185">Reference proteome</keyword>
<gene>
    <name evidence="9" type="ORF">U14_04529</name>
</gene>
<dbReference type="InterPro" id="IPR000515">
    <property type="entry name" value="MetI-like"/>
</dbReference>
<feature type="transmembrane region" description="Helical" evidence="7">
    <location>
        <begin position="127"/>
        <end position="149"/>
    </location>
</feature>
<feature type="domain" description="ABC transmembrane type-1" evidence="8">
    <location>
        <begin position="90"/>
        <end position="281"/>
    </location>
</feature>
<protein>
    <submittedName>
        <fullName evidence="9">Transporter</fullName>
    </submittedName>
</protein>
<dbReference type="Pfam" id="PF00528">
    <property type="entry name" value="BPD_transp_1"/>
    <property type="match status" value="1"/>
</dbReference>
<feature type="transmembrane region" description="Helical" evidence="7">
    <location>
        <begin position="201"/>
        <end position="226"/>
    </location>
</feature>
<keyword evidence="3" id="KW-1003">Cell membrane</keyword>
<name>A0A0S6W0T0_9BACT</name>
<dbReference type="Proteomes" id="UP000030700">
    <property type="component" value="Unassembled WGS sequence"/>
</dbReference>
<accession>A0A0S6W0T0</accession>
<organism evidence="9">
    <name type="scientific">Candidatus Moduliflexus flocculans</name>
    <dbReference type="NCBI Taxonomy" id="1499966"/>
    <lineage>
        <taxon>Bacteria</taxon>
        <taxon>Candidatus Moduliflexota</taxon>
        <taxon>Candidatus Moduliflexia</taxon>
        <taxon>Candidatus Moduliflexales</taxon>
        <taxon>Candidatus Moduliflexaceae</taxon>
    </lineage>
</organism>